<comment type="subcellular location">
    <subcellularLocation>
        <location evidence="3">Cytoplasm</location>
    </subcellularLocation>
</comment>
<dbReference type="InterPro" id="IPR043502">
    <property type="entry name" value="DNA/RNA_pol_sf"/>
</dbReference>
<feature type="active site" evidence="3">
    <location>
        <position position="107"/>
    </location>
</feature>
<proteinExistence type="inferred from homology"/>
<dbReference type="InterPro" id="IPR024728">
    <property type="entry name" value="PolY_HhH_motif"/>
</dbReference>
<dbReference type="InterPro" id="IPR001126">
    <property type="entry name" value="UmuC"/>
</dbReference>
<feature type="site" description="Substrate discrimination" evidence="3">
    <location>
        <position position="15"/>
    </location>
</feature>
<comment type="subunit">
    <text evidence="3">Monomer.</text>
</comment>
<keyword evidence="2 3" id="KW-0515">Mutator protein</keyword>
<dbReference type="Gene3D" id="3.40.1170.60">
    <property type="match status" value="1"/>
</dbReference>
<dbReference type="EMBL" id="DVLW01000231">
    <property type="protein sequence ID" value="HIT95199.1"/>
    <property type="molecule type" value="Genomic_DNA"/>
</dbReference>
<protein>
    <recommendedName>
        <fullName evidence="3">DNA polymerase IV</fullName>
        <shortName evidence="3">Pol IV</shortName>
        <ecNumber evidence="3">2.7.7.7</ecNumber>
    </recommendedName>
</protein>
<dbReference type="Gene3D" id="3.30.1490.100">
    <property type="entry name" value="DNA polymerase, Y-family, little finger domain"/>
    <property type="match status" value="1"/>
</dbReference>
<dbReference type="EC" id="2.7.7.7" evidence="3"/>
<dbReference type="Gene3D" id="1.10.150.20">
    <property type="entry name" value="5' to 3' exonuclease, C-terminal subdomain"/>
    <property type="match status" value="1"/>
</dbReference>
<dbReference type="GO" id="GO:0003887">
    <property type="term" value="F:DNA-directed DNA polymerase activity"/>
    <property type="evidence" value="ECO:0007669"/>
    <property type="project" value="UniProtKB-UniRule"/>
</dbReference>
<keyword evidence="3" id="KW-0548">Nucleotidyltransferase</keyword>
<keyword evidence="3" id="KW-0963">Cytoplasm</keyword>
<keyword evidence="3" id="KW-0235">DNA replication</keyword>
<reference evidence="5" key="1">
    <citation type="submission" date="2020-10" db="EMBL/GenBank/DDBJ databases">
        <authorList>
            <person name="Gilroy R."/>
        </authorList>
    </citation>
    <scope>NUCLEOTIDE SEQUENCE</scope>
    <source>
        <strain evidence="5">ChiBcec7-5410</strain>
    </source>
</reference>
<dbReference type="InterPro" id="IPR043128">
    <property type="entry name" value="Rev_trsase/Diguanyl_cyclase"/>
</dbReference>
<feature type="binding site" evidence="3">
    <location>
        <position position="106"/>
    </location>
    <ligand>
        <name>Mg(2+)</name>
        <dbReference type="ChEBI" id="CHEBI:18420"/>
    </ligand>
</feature>
<dbReference type="Pfam" id="PF11798">
    <property type="entry name" value="IMS_HHH"/>
    <property type="match status" value="1"/>
</dbReference>
<dbReference type="SUPFAM" id="SSF100879">
    <property type="entry name" value="Lesion bypass DNA polymerase (Y-family), little finger domain"/>
    <property type="match status" value="1"/>
</dbReference>
<dbReference type="PANTHER" id="PTHR11076:SF33">
    <property type="entry name" value="DNA POLYMERASE KAPPA"/>
    <property type="match status" value="1"/>
</dbReference>
<keyword evidence="3" id="KW-0238">DNA-binding</keyword>
<name>A0A9D1KSE0_9FIRM</name>
<organism evidence="5 6">
    <name type="scientific">Candidatus Faecivivens stercoripullorum</name>
    <dbReference type="NCBI Taxonomy" id="2840805"/>
    <lineage>
        <taxon>Bacteria</taxon>
        <taxon>Bacillati</taxon>
        <taxon>Bacillota</taxon>
        <taxon>Clostridia</taxon>
        <taxon>Eubacteriales</taxon>
        <taxon>Oscillospiraceae</taxon>
        <taxon>Oscillospiraceae incertae sedis</taxon>
        <taxon>Candidatus Faecivivens</taxon>
    </lineage>
</organism>
<dbReference type="Pfam" id="PF00817">
    <property type="entry name" value="IMS"/>
    <property type="match status" value="1"/>
</dbReference>
<dbReference type="GO" id="GO:0006281">
    <property type="term" value="P:DNA repair"/>
    <property type="evidence" value="ECO:0007669"/>
    <property type="project" value="UniProtKB-UniRule"/>
</dbReference>
<evidence type="ECO:0000256" key="1">
    <source>
        <dbReference type="ARBA" id="ARBA00010945"/>
    </source>
</evidence>
<dbReference type="GO" id="GO:0006261">
    <property type="term" value="P:DNA-templated DNA replication"/>
    <property type="evidence" value="ECO:0007669"/>
    <property type="project" value="UniProtKB-UniRule"/>
</dbReference>
<dbReference type="InterPro" id="IPR017961">
    <property type="entry name" value="DNA_pol_Y-fam_little_finger"/>
</dbReference>
<feature type="domain" description="UmuC" evidence="4">
    <location>
        <begin position="6"/>
        <end position="188"/>
    </location>
</feature>
<dbReference type="GO" id="GO:0009432">
    <property type="term" value="P:SOS response"/>
    <property type="evidence" value="ECO:0007669"/>
    <property type="project" value="TreeGrafter"/>
</dbReference>
<dbReference type="Proteomes" id="UP000824160">
    <property type="component" value="Unassembled WGS sequence"/>
</dbReference>
<dbReference type="SUPFAM" id="SSF56672">
    <property type="entry name" value="DNA/RNA polymerases"/>
    <property type="match status" value="1"/>
</dbReference>
<dbReference type="GO" id="GO:0003684">
    <property type="term" value="F:damaged DNA binding"/>
    <property type="evidence" value="ECO:0007669"/>
    <property type="project" value="InterPro"/>
</dbReference>
<dbReference type="CDD" id="cd03586">
    <property type="entry name" value="PolY_Pol_IV_kappa"/>
    <property type="match status" value="1"/>
</dbReference>
<dbReference type="InterPro" id="IPR050116">
    <property type="entry name" value="DNA_polymerase-Y"/>
</dbReference>
<dbReference type="PROSITE" id="PS50173">
    <property type="entry name" value="UMUC"/>
    <property type="match status" value="1"/>
</dbReference>
<comment type="caution">
    <text evidence="5">The sequence shown here is derived from an EMBL/GenBank/DDBJ whole genome shotgun (WGS) entry which is preliminary data.</text>
</comment>
<dbReference type="PANTHER" id="PTHR11076">
    <property type="entry name" value="DNA REPAIR POLYMERASE UMUC / TRANSFERASE FAMILY MEMBER"/>
    <property type="match status" value="1"/>
</dbReference>
<dbReference type="HAMAP" id="MF_01113">
    <property type="entry name" value="DNApol_IV"/>
    <property type="match status" value="1"/>
</dbReference>
<comment type="similarity">
    <text evidence="1 3">Belongs to the DNA polymerase type-Y family.</text>
</comment>
<evidence type="ECO:0000259" key="4">
    <source>
        <dbReference type="PROSITE" id="PS50173"/>
    </source>
</evidence>
<evidence type="ECO:0000313" key="5">
    <source>
        <dbReference type="EMBL" id="HIT95199.1"/>
    </source>
</evidence>
<keyword evidence="3" id="KW-0479">Metal-binding</keyword>
<keyword evidence="3" id="KW-0239">DNA-directed DNA polymerase</keyword>
<reference evidence="5" key="2">
    <citation type="journal article" date="2021" name="PeerJ">
        <title>Extensive microbial diversity within the chicken gut microbiome revealed by metagenomics and culture.</title>
        <authorList>
            <person name="Gilroy R."/>
            <person name="Ravi A."/>
            <person name="Getino M."/>
            <person name="Pursley I."/>
            <person name="Horton D.L."/>
            <person name="Alikhan N.F."/>
            <person name="Baker D."/>
            <person name="Gharbi K."/>
            <person name="Hall N."/>
            <person name="Watson M."/>
            <person name="Adriaenssens E.M."/>
            <person name="Foster-Nyarko E."/>
            <person name="Jarju S."/>
            <person name="Secka A."/>
            <person name="Antonio M."/>
            <person name="Oren A."/>
            <person name="Chaudhuri R.R."/>
            <person name="La Ragione R."/>
            <person name="Hildebrand F."/>
            <person name="Pallen M.J."/>
        </authorList>
    </citation>
    <scope>NUCLEOTIDE SEQUENCE</scope>
    <source>
        <strain evidence="5">ChiBcec7-5410</strain>
    </source>
</reference>
<dbReference type="AlphaFoldDB" id="A0A9D1KSE0"/>
<keyword evidence="3" id="KW-0227">DNA damage</keyword>
<evidence type="ECO:0000313" key="6">
    <source>
        <dbReference type="Proteomes" id="UP000824160"/>
    </source>
</evidence>
<dbReference type="Gene3D" id="3.30.70.270">
    <property type="match status" value="1"/>
</dbReference>
<gene>
    <name evidence="3" type="primary">dinB</name>
    <name evidence="5" type="ORF">IAC43_08430</name>
</gene>
<evidence type="ECO:0000256" key="2">
    <source>
        <dbReference type="ARBA" id="ARBA00022457"/>
    </source>
</evidence>
<keyword evidence="3" id="KW-0234">DNA repair</keyword>
<dbReference type="GO" id="GO:0042276">
    <property type="term" value="P:error-prone translesion synthesis"/>
    <property type="evidence" value="ECO:0007669"/>
    <property type="project" value="TreeGrafter"/>
</dbReference>
<dbReference type="GO" id="GO:0005829">
    <property type="term" value="C:cytosol"/>
    <property type="evidence" value="ECO:0007669"/>
    <property type="project" value="TreeGrafter"/>
</dbReference>
<accession>A0A9D1KSE0</accession>
<dbReference type="Pfam" id="PF11799">
    <property type="entry name" value="IMS_C"/>
    <property type="match status" value="1"/>
</dbReference>
<keyword evidence="3" id="KW-0460">Magnesium</keyword>
<comment type="function">
    <text evidence="3">Poorly processive, error-prone DNA polymerase involved in untargeted mutagenesis. Copies undamaged DNA at stalled replication forks, which arise in vivo from mismatched or misaligned primer ends. These misaligned primers can be extended by PolIV. Exhibits no 3'-5' exonuclease (proofreading) activity. May be involved in translesional synthesis, in conjunction with the beta clamp from PolIII.</text>
</comment>
<feature type="binding site" evidence="3">
    <location>
        <position position="10"/>
    </location>
    <ligand>
        <name>Mg(2+)</name>
        <dbReference type="ChEBI" id="CHEBI:18420"/>
    </ligand>
</feature>
<sequence length="414" mass="45359">MSSRIILHSDMNNCYASIEQKLNPALVGKPMIVCGSRAERHGIVLAKSMEAKACGIVTGEPIWQAHEKCPGLVEVPPHFDAYLSFSRAARRIYAQYTDLVEPYGLDECWLDVTGSTRLFGSGEEIAEKIRTEIREKLGITVSIGVSFNKIFAKIGSDLKKPDAVTVISQQNFRQKLWPLPVGTLWGVGPATERRLVKFGIRTIGQLAMADRDAVSRAIGKGGAALCEYAAGEDCSPVMPLGWRDPIKSVGHGMTATRDLVNNEEVWLMIYHLAQDVSHRLNAAGMAAEGVSVAVRDQSMGYAEFQGKTPVPVLAPLSIAKAAHQLFTGRYDWSRPVRAVTVRAINLCPQGQPVQTSLFASPLVDERSERLFQTVEQLRGRYGKNAVMAASLCQRIAAAPHRENKIQLPGFGVRH</sequence>
<keyword evidence="3" id="KW-0808">Transferase</keyword>
<comment type="cofactor">
    <cofactor evidence="3">
        <name>Mg(2+)</name>
        <dbReference type="ChEBI" id="CHEBI:18420"/>
    </cofactor>
    <text evidence="3">Binds 2 magnesium ions per subunit.</text>
</comment>
<dbReference type="InterPro" id="IPR022880">
    <property type="entry name" value="DNApol_IV"/>
</dbReference>
<comment type="catalytic activity">
    <reaction evidence="3">
        <text>DNA(n) + a 2'-deoxyribonucleoside 5'-triphosphate = DNA(n+1) + diphosphate</text>
        <dbReference type="Rhea" id="RHEA:22508"/>
        <dbReference type="Rhea" id="RHEA-COMP:17339"/>
        <dbReference type="Rhea" id="RHEA-COMP:17340"/>
        <dbReference type="ChEBI" id="CHEBI:33019"/>
        <dbReference type="ChEBI" id="CHEBI:61560"/>
        <dbReference type="ChEBI" id="CHEBI:173112"/>
        <dbReference type="EC" id="2.7.7.7"/>
    </reaction>
</comment>
<evidence type="ECO:0000256" key="3">
    <source>
        <dbReference type="HAMAP-Rule" id="MF_01113"/>
    </source>
</evidence>
<dbReference type="GO" id="GO:0000287">
    <property type="term" value="F:magnesium ion binding"/>
    <property type="evidence" value="ECO:0007669"/>
    <property type="project" value="UniProtKB-UniRule"/>
</dbReference>
<dbReference type="InterPro" id="IPR036775">
    <property type="entry name" value="DNA_pol_Y-fam_lit_finger_sf"/>
</dbReference>